<dbReference type="InterPro" id="IPR000859">
    <property type="entry name" value="CUB_dom"/>
</dbReference>
<proteinExistence type="inferred from homology"/>
<dbReference type="InterPro" id="IPR016186">
    <property type="entry name" value="C-type_lectin-like/link_sf"/>
</dbReference>
<comment type="cofactor">
    <cofactor evidence="11 12">
        <name>Zn(2+)</name>
        <dbReference type="ChEBI" id="CHEBI:29105"/>
    </cofactor>
    <text evidence="11 12">Binds 1 zinc ion per subunit.</text>
</comment>
<dbReference type="CDD" id="cd04280">
    <property type="entry name" value="ZnMc_astacin_like"/>
    <property type="match status" value="1"/>
</dbReference>
<keyword evidence="11 12" id="KW-0645">Protease</keyword>
<evidence type="ECO:0000256" key="2">
    <source>
        <dbReference type="ARBA" id="ARBA00007313"/>
    </source>
</evidence>
<dbReference type="Gene3D" id="3.40.390.10">
    <property type="entry name" value="Collagenase (Catalytic Domain)"/>
    <property type="match status" value="1"/>
</dbReference>
<evidence type="ECO:0000256" key="13">
    <source>
        <dbReference type="SAM" id="MobiDB-lite"/>
    </source>
</evidence>
<protein>
    <recommendedName>
        <fullName evidence="12">Metalloendopeptidase</fullName>
        <ecNumber evidence="12">3.4.24.-</ecNumber>
    </recommendedName>
</protein>
<evidence type="ECO:0000259" key="16">
    <source>
        <dbReference type="PROSITE" id="PS51864"/>
    </source>
</evidence>
<dbReference type="SMART" id="SM00034">
    <property type="entry name" value="CLECT"/>
    <property type="match status" value="1"/>
</dbReference>
<dbReference type="InterPro" id="IPR045197">
    <property type="entry name" value="NUP210-like"/>
</dbReference>
<feature type="domain" description="C-type lectin" evidence="15">
    <location>
        <begin position="1771"/>
        <end position="1888"/>
    </location>
</feature>
<evidence type="ECO:0000313" key="18">
    <source>
        <dbReference type="Proteomes" id="UP001175271"/>
    </source>
</evidence>
<dbReference type="GO" id="GO:0031965">
    <property type="term" value="C:nuclear membrane"/>
    <property type="evidence" value="ECO:0007669"/>
    <property type="project" value="UniProtKB-SubCell"/>
</dbReference>
<feature type="binding site" evidence="11">
    <location>
        <position position="1437"/>
    </location>
    <ligand>
        <name>Zn(2+)</name>
        <dbReference type="ChEBI" id="CHEBI:29105"/>
        <note>catalytic</note>
    </ligand>
</feature>
<keyword evidence="11 12" id="KW-0378">Hydrolase</keyword>
<evidence type="ECO:0000259" key="15">
    <source>
        <dbReference type="PROSITE" id="PS50041"/>
    </source>
</evidence>
<dbReference type="Pfam" id="PF24902">
    <property type="entry name" value="Ig_NUP210_9th"/>
    <property type="match status" value="1"/>
</dbReference>
<keyword evidence="8" id="KW-0325">Glycoprotein</keyword>
<dbReference type="PROSITE" id="PS51864">
    <property type="entry name" value="ASTACIN"/>
    <property type="match status" value="1"/>
</dbReference>
<dbReference type="InterPro" id="IPR056899">
    <property type="entry name" value="Ig_NUP210_9th"/>
</dbReference>
<dbReference type="PROSITE" id="PS01180">
    <property type="entry name" value="CUB"/>
    <property type="match status" value="1"/>
</dbReference>
<feature type="binding site" evidence="11">
    <location>
        <position position="1441"/>
    </location>
    <ligand>
        <name>Zn(2+)</name>
        <dbReference type="ChEBI" id="CHEBI:29105"/>
        <note>catalytic</note>
    </ligand>
</feature>
<feature type="signal peptide" evidence="12">
    <location>
        <begin position="1"/>
        <end position="24"/>
    </location>
</feature>
<evidence type="ECO:0000256" key="3">
    <source>
        <dbReference type="ARBA" id="ARBA00022692"/>
    </source>
</evidence>
<dbReference type="SMART" id="SM00235">
    <property type="entry name" value="ZnMc"/>
    <property type="match status" value="1"/>
</dbReference>
<feature type="binding site" evidence="11">
    <location>
        <position position="1447"/>
    </location>
    <ligand>
        <name>Zn(2+)</name>
        <dbReference type="ChEBI" id="CHEBI:29105"/>
        <note>catalytic</note>
    </ligand>
</feature>
<dbReference type="GO" id="GO:0008270">
    <property type="term" value="F:zinc ion binding"/>
    <property type="evidence" value="ECO:0007669"/>
    <property type="project" value="UniProtKB-UniRule"/>
</dbReference>
<dbReference type="PROSITE" id="PS50041">
    <property type="entry name" value="C_TYPE_LECTIN_2"/>
    <property type="match status" value="1"/>
</dbReference>
<evidence type="ECO:0000256" key="6">
    <source>
        <dbReference type="ARBA" id="ARBA00023136"/>
    </source>
</evidence>
<accession>A0AA39HBG3</accession>
<dbReference type="GO" id="GO:0004222">
    <property type="term" value="F:metalloendopeptidase activity"/>
    <property type="evidence" value="ECO:0007669"/>
    <property type="project" value="UniProtKB-UniRule"/>
</dbReference>
<dbReference type="InterPro" id="IPR001506">
    <property type="entry name" value="Peptidase_M12A"/>
</dbReference>
<evidence type="ECO:0000256" key="8">
    <source>
        <dbReference type="ARBA" id="ARBA00023180"/>
    </source>
</evidence>
<gene>
    <name evidence="17" type="ORF">QR680_016513</name>
</gene>
<dbReference type="InterPro" id="IPR001304">
    <property type="entry name" value="C-type_lectin-like"/>
</dbReference>
<dbReference type="Pfam" id="PF24991">
    <property type="entry name" value="Ig_NUP210_4th"/>
    <property type="match status" value="1"/>
</dbReference>
<evidence type="ECO:0000256" key="9">
    <source>
        <dbReference type="ARBA" id="ARBA00023242"/>
    </source>
</evidence>
<evidence type="ECO:0000256" key="5">
    <source>
        <dbReference type="ARBA" id="ARBA00022989"/>
    </source>
</evidence>
<dbReference type="SUPFAM" id="SSF49373">
    <property type="entry name" value="Invasin/intimin cell-adhesion fragments"/>
    <property type="match status" value="1"/>
</dbReference>
<dbReference type="Gene3D" id="3.10.100.10">
    <property type="entry name" value="Mannose-Binding Protein A, subunit A"/>
    <property type="match status" value="1"/>
</dbReference>
<dbReference type="InterPro" id="IPR055098">
    <property type="entry name" value="Ig_NUP210_3rd"/>
</dbReference>
<dbReference type="Pfam" id="PF01400">
    <property type="entry name" value="Astacin"/>
    <property type="match status" value="1"/>
</dbReference>
<dbReference type="PRINTS" id="PR00480">
    <property type="entry name" value="ASTACIN"/>
</dbReference>
<keyword evidence="6" id="KW-0472">Membrane</keyword>
<dbReference type="Pfam" id="PF24935">
    <property type="entry name" value="Ig_NUP210_6th"/>
    <property type="match status" value="1"/>
</dbReference>
<dbReference type="InterPro" id="IPR034035">
    <property type="entry name" value="Astacin-like_dom"/>
</dbReference>
<dbReference type="Pfam" id="PF00059">
    <property type="entry name" value="Lectin_C"/>
    <property type="match status" value="1"/>
</dbReference>
<keyword evidence="11 12" id="KW-0482">Metalloprotease</keyword>
<dbReference type="EC" id="3.4.24.-" evidence="12"/>
<dbReference type="InterPro" id="IPR016187">
    <property type="entry name" value="CTDL_fold"/>
</dbReference>
<evidence type="ECO:0000313" key="17">
    <source>
        <dbReference type="EMBL" id="KAK0402758.1"/>
    </source>
</evidence>
<dbReference type="Proteomes" id="UP001175271">
    <property type="component" value="Unassembled WGS sequence"/>
</dbReference>
<dbReference type="CDD" id="cd00037">
    <property type="entry name" value="CLECT"/>
    <property type="match status" value="1"/>
</dbReference>
<dbReference type="Pfam" id="PF22969">
    <property type="entry name" value="Ig_NUP210_2nd"/>
    <property type="match status" value="1"/>
</dbReference>
<feature type="domain" description="CUB" evidence="14">
    <location>
        <begin position="1591"/>
        <end position="1717"/>
    </location>
</feature>
<comment type="subcellular location">
    <subcellularLocation>
        <location evidence="1">Nucleus membrane</location>
        <topology evidence="1">Single-pass membrane protein</topology>
    </subcellularLocation>
</comment>
<dbReference type="PANTHER" id="PTHR23019:SF0">
    <property type="entry name" value="NUCLEAR PORE MEMBRANE GLYCOPROTEIN 210"/>
    <property type="match status" value="1"/>
</dbReference>
<evidence type="ECO:0000256" key="12">
    <source>
        <dbReference type="RuleBase" id="RU361183"/>
    </source>
</evidence>
<keyword evidence="3" id="KW-0812">Transmembrane</keyword>
<keyword evidence="7" id="KW-1015">Disulfide bond</keyword>
<dbReference type="GO" id="GO:0006508">
    <property type="term" value="P:proteolysis"/>
    <property type="evidence" value="ECO:0007669"/>
    <property type="project" value="UniProtKB-KW"/>
</dbReference>
<comment type="caution">
    <text evidence="17">The sequence shown here is derived from an EMBL/GenBank/DDBJ whole genome shotgun (WGS) entry which is preliminary data.</text>
</comment>
<dbReference type="GO" id="GO:0005643">
    <property type="term" value="C:nuclear pore"/>
    <property type="evidence" value="ECO:0007669"/>
    <property type="project" value="TreeGrafter"/>
</dbReference>
<feature type="chain" id="PRO_5041487675" description="Metalloendopeptidase" evidence="12">
    <location>
        <begin position="25"/>
        <end position="1890"/>
    </location>
</feature>
<dbReference type="PANTHER" id="PTHR23019">
    <property type="entry name" value="NUCLEAR PORE MEMBRANE GLYCOPROTEIN GP210-RELATED"/>
    <property type="match status" value="1"/>
</dbReference>
<evidence type="ECO:0000256" key="11">
    <source>
        <dbReference type="PROSITE-ProRule" id="PRU01211"/>
    </source>
</evidence>
<dbReference type="InterPro" id="IPR024079">
    <property type="entry name" value="MetalloPept_cat_dom_sf"/>
</dbReference>
<dbReference type="Pfam" id="PF22963">
    <property type="entry name" value="Ig_NUP210_3rd"/>
    <property type="match status" value="1"/>
</dbReference>
<keyword evidence="4 12" id="KW-0732">Signal</keyword>
<feature type="region of interest" description="Disordered" evidence="13">
    <location>
        <begin position="1719"/>
        <end position="1758"/>
    </location>
</feature>
<keyword evidence="5" id="KW-1133">Transmembrane helix</keyword>
<dbReference type="Pfam" id="PF22962">
    <property type="entry name" value="Ig_NUP210_7th"/>
    <property type="match status" value="1"/>
</dbReference>
<dbReference type="InterPro" id="IPR008964">
    <property type="entry name" value="Invasin/intimin_cell_adhesion"/>
</dbReference>
<dbReference type="EMBL" id="JAUCMV010000004">
    <property type="protein sequence ID" value="KAK0402758.1"/>
    <property type="molecule type" value="Genomic_DNA"/>
</dbReference>
<evidence type="ECO:0000256" key="1">
    <source>
        <dbReference type="ARBA" id="ARBA00004590"/>
    </source>
</evidence>
<evidence type="ECO:0000256" key="7">
    <source>
        <dbReference type="ARBA" id="ARBA00023157"/>
    </source>
</evidence>
<evidence type="ECO:0000256" key="10">
    <source>
        <dbReference type="PROSITE-ProRule" id="PRU00059"/>
    </source>
</evidence>
<dbReference type="InterPro" id="IPR055097">
    <property type="entry name" value="Ig_NUP210_2nd"/>
</dbReference>
<keyword evidence="11 12" id="KW-0479">Metal-binding</keyword>
<dbReference type="Gene3D" id="2.60.40.1080">
    <property type="match status" value="1"/>
</dbReference>
<dbReference type="SUPFAM" id="SSF55486">
    <property type="entry name" value="Metalloproteases ('zincins'), catalytic domain"/>
    <property type="match status" value="1"/>
</dbReference>
<comment type="similarity">
    <text evidence="2">Belongs to the NUP210 family.</text>
</comment>
<organism evidence="17 18">
    <name type="scientific">Steinernema hermaphroditum</name>
    <dbReference type="NCBI Taxonomy" id="289476"/>
    <lineage>
        <taxon>Eukaryota</taxon>
        <taxon>Metazoa</taxon>
        <taxon>Ecdysozoa</taxon>
        <taxon>Nematoda</taxon>
        <taxon>Chromadorea</taxon>
        <taxon>Rhabditida</taxon>
        <taxon>Tylenchina</taxon>
        <taxon>Panagrolaimomorpha</taxon>
        <taxon>Strongyloidoidea</taxon>
        <taxon>Steinernematidae</taxon>
        <taxon>Steinernema</taxon>
    </lineage>
</organism>
<feature type="active site" evidence="11">
    <location>
        <position position="1438"/>
    </location>
</feature>
<keyword evidence="11 12" id="KW-0862">Zinc</keyword>
<dbReference type="SUPFAM" id="SSF56436">
    <property type="entry name" value="C-type lectin-like"/>
    <property type="match status" value="1"/>
</dbReference>
<dbReference type="InterPro" id="IPR056897">
    <property type="entry name" value="Ig_NUP210_4th"/>
</dbReference>
<feature type="domain" description="Peptidase M12A" evidence="16">
    <location>
        <begin position="1323"/>
        <end position="1544"/>
    </location>
</feature>
<sequence>MSLPNFLALTLLWICLLSPQNAEAFRLNVPRVLLPYHPTNPVSFLLEVTDPKGGCFSWRSTRPEIVAVHTVDAHPSGCSSRAVVTAVSKHAEEHSAVIFAQDTQTGTSLSCGVTVDVIKSISITTTTRILHIDAAPAKMIVEAFNREGDRFSNLGDIPFEWNFSGAEVKPLRIVPFSQSRYEAPEGIQKLENAKKKGFVILVEGYSTGSATLTAKLSESYFENISGNSIDLVVVANLILVPSSDVYIVPHSTIQYGIQLIKSGRTEPIELPSRQYYLKLSNNDVCSLKNEESTVIAEKVGQTEISLIDRNIEGKLGIKPESAHIYVVEPDTIEFTIDRGNSWYLEKDITYTISIRVLDQLGNAILIPETANFETIFPEEHFDVIEKSKNGTWFVVKATNSGKTNIQSSFVSIFGHDGQEHKINARVTGQRAVQISDPIELSPKRLILPLSSKHSSNYRFTASGGTGTYIWSSTNAHTARVDEMSGLITPYSYGSTLVEVRDGRNSLHKAEAHVYVLEPAMIKFAPSPVEAEVGRLLVLNVEIAGLLASGQYVSFSDCRAIELRYQVEDSSVFAVESNVERTPPEEGSGCTTVVLRALSSGDTKLTVFVGDHSTTIDVSAYLPLTFNQMNSKSSEFLLALGSDISVAHSGGPRPWVLDGSNYFATITSSSDLLDITQSQGTYQVFCGDRTGQAILKLTVGNKRTSTNPFPAVAVAEQIVCCSRPSRVALSFHKERVVDTSARSCPVTSHLINCNSETQLELSLFGKCEDNDSKGDDRRFDSASSVVVAWTTNADKLVSVQDVAAASEHQGKLFAVVKPNGLRGQAVIKSEVVGFKSYRSISGSVTPFEGKKKLDDSITLGFVSRPTADSSSVVLFNEPTVTGNVQVRGGSGYFVIASGYSHTILEPSLASGKDSTALEISPRGKGKANITIHDLCIRADPLIVEVEVTDLYDIAIAAPNLFVHGNQFKTRLSLNSELQRSTEAQLSDVHIHIDGCKDSTLDVQPFFETNEAEDGHKQALHYEISLTAPSPTVWNDCSLSVKNALSNRVFKVPVRIKLYADATAAHTVAGADATVAVEVAYTYIERAYNWFKEFSTMLVMVTISLAFVYFGFKNQQKQAKQWHADPNISQQGSTLSADSLANGSQQWATAHKPLFSSTPAETSLTRRFHGGYEEQSSLDRSGLLSSSGRNLAGDVLGGIYGEHSDKSARGLNLLQKVHPNFNKIHEVAKLLASHKGELEQRLKQEQEAVYQNNKEVIHKAAEKAKGPNPRPLPKDAPRSIEEINAALGLHEVLIEGDMVMSPEQAKRYLGIRDDSPSALHRSKRQAMRDALYPQNIWLNGDDAGFYYMIRNDLNNAARTRIQAAIEFWEVNTCVRFHKIEDKKDSPIRPVVTFFPGEGCYSDIGRQIDWDADSTNHIVYEEDQYISIGNGCEHIATAAHEIAHALGMFHEQSRWDRDSYVRIDETNIAVNESHNFNKYPKGANDNYGKPYDYRGLMHYKPESFAADTSKPVLYSLNPAYQLTIGAPTDELPPYGDIYEMNMQYKCYEKCNGSATVCHNEGRPNPNNCAVCQCPSGFGGNDCSQRQAPTNGLTCGADLVASDDWQPLRVEHIVGDGQDVQGSPTTPYHCTWHVKAPEGSKIEYRVNSVGYDGNVNALCIERCFNGGVSIKGLEESWIQGAMRFCCPRQMNEVMKTASNLLVVQPWNIRKYTDFQVEYRIDPTSPKVTTTTPEEPTTTTTDEAETTTVTTEEPTTTTEATTTAAVTPAGPPVKVFNFGNYLLVATEMSFHDAEAFCESKGYKMLTLHRKGTEKIIQRILDQKNPEGGNIFWIGLHKPQGASSQYAWLDGSPLDYSNWGRRQPKPKAAEGCAAYWEPIWAEMKCEWKYASVCQRK</sequence>
<feature type="compositionally biased region" description="Low complexity" evidence="13">
    <location>
        <begin position="1723"/>
        <end position="1758"/>
    </location>
</feature>
<dbReference type="InterPro" id="IPR055099">
    <property type="entry name" value="Ig_NUP210_7th"/>
</dbReference>
<evidence type="ECO:0000259" key="14">
    <source>
        <dbReference type="PROSITE" id="PS01180"/>
    </source>
</evidence>
<dbReference type="InterPro" id="IPR006026">
    <property type="entry name" value="Peptidase_Metallo"/>
</dbReference>
<dbReference type="Pfam" id="PF26182">
    <property type="entry name" value="Ig_NUP210_5th"/>
    <property type="match status" value="1"/>
</dbReference>
<keyword evidence="9" id="KW-0539">Nucleus</keyword>
<reference evidence="17" key="1">
    <citation type="submission" date="2023-06" db="EMBL/GenBank/DDBJ databases">
        <title>Genomic analysis of the entomopathogenic nematode Steinernema hermaphroditum.</title>
        <authorList>
            <person name="Schwarz E.M."/>
            <person name="Heppert J.K."/>
            <person name="Baniya A."/>
            <person name="Schwartz H.T."/>
            <person name="Tan C.-H."/>
            <person name="Antoshechkin I."/>
            <person name="Sternberg P.W."/>
            <person name="Goodrich-Blair H."/>
            <person name="Dillman A.R."/>
        </authorList>
    </citation>
    <scope>NUCLEOTIDE SEQUENCE</scope>
    <source>
        <strain evidence="17">PS9179</strain>
        <tissue evidence="17">Whole animal</tissue>
    </source>
</reference>
<dbReference type="Pfam" id="PF22967">
    <property type="entry name" value="Ig_NUP210_1st"/>
    <property type="match status" value="1"/>
</dbReference>
<name>A0AA39HBG3_9BILA</name>
<dbReference type="InterPro" id="IPR055096">
    <property type="entry name" value="Ig_NUP210_1st"/>
</dbReference>
<dbReference type="InterPro" id="IPR056898">
    <property type="entry name" value="Ig_NUP210_6th"/>
</dbReference>
<evidence type="ECO:0000256" key="4">
    <source>
        <dbReference type="ARBA" id="ARBA00022729"/>
    </source>
</evidence>
<comment type="caution">
    <text evidence="10">Lacks conserved residue(s) required for the propagation of feature annotation.</text>
</comment>
<keyword evidence="18" id="KW-1185">Reference proteome</keyword>